<feature type="domain" description="Nab N-terminal" evidence="2">
    <location>
        <begin position="70"/>
        <end position="144"/>
    </location>
</feature>
<organism evidence="3 4">
    <name type="scientific">Trichonephila inaurata madagascariensis</name>
    <dbReference type="NCBI Taxonomy" id="2747483"/>
    <lineage>
        <taxon>Eukaryota</taxon>
        <taxon>Metazoa</taxon>
        <taxon>Ecdysozoa</taxon>
        <taxon>Arthropoda</taxon>
        <taxon>Chelicerata</taxon>
        <taxon>Arachnida</taxon>
        <taxon>Araneae</taxon>
        <taxon>Araneomorphae</taxon>
        <taxon>Entelegynae</taxon>
        <taxon>Araneoidea</taxon>
        <taxon>Nephilidae</taxon>
        <taxon>Trichonephila</taxon>
        <taxon>Trichonephila inaurata</taxon>
    </lineage>
</organism>
<dbReference type="InterPro" id="IPR013761">
    <property type="entry name" value="SAM/pointed_sf"/>
</dbReference>
<feature type="compositionally biased region" description="Low complexity" evidence="1">
    <location>
        <begin position="238"/>
        <end position="248"/>
    </location>
</feature>
<evidence type="ECO:0000256" key="1">
    <source>
        <dbReference type="SAM" id="MobiDB-lite"/>
    </source>
</evidence>
<dbReference type="PANTHER" id="PTHR12623">
    <property type="entry name" value="NGFI-A BINDING PROTEIN"/>
    <property type="match status" value="1"/>
</dbReference>
<dbReference type="PANTHER" id="PTHR12623:SF10">
    <property type="entry name" value="NGFI-A-BINDING PROTEIN HOMOLOG"/>
    <property type="match status" value="1"/>
</dbReference>
<feature type="region of interest" description="Disordered" evidence="1">
    <location>
        <begin position="1"/>
        <end position="74"/>
    </location>
</feature>
<dbReference type="GO" id="GO:0005634">
    <property type="term" value="C:nucleus"/>
    <property type="evidence" value="ECO:0007669"/>
    <property type="project" value="InterPro"/>
</dbReference>
<evidence type="ECO:0000313" key="4">
    <source>
        <dbReference type="Proteomes" id="UP000886998"/>
    </source>
</evidence>
<evidence type="ECO:0000313" key="3">
    <source>
        <dbReference type="EMBL" id="GFS57152.1"/>
    </source>
</evidence>
<dbReference type="InterPro" id="IPR039040">
    <property type="entry name" value="NAB_fam"/>
</dbReference>
<dbReference type="AlphaFoldDB" id="A0A8X6JSU9"/>
<reference evidence="3" key="1">
    <citation type="submission" date="2020-08" db="EMBL/GenBank/DDBJ databases">
        <title>Multicomponent nature underlies the extraordinary mechanical properties of spider dragline silk.</title>
        <authorList>
            <person name="Kono N."/>
            <person name="Nakamura H."/>
            <person name="Mori M."/>
            <person name="Yoshida Y."/>
            <person name="Ohtoshi R."/>
            <person name="Malay A.D."/>
            <person name="Moran D.A.P."/>
            <person name="Tomita M."/>
            <person name="Numata K."/>
            <person name="Arakawa K."/>
        </authorList>
    </citation>
    <scope>NUCLEOTIDE SEQUENCE</scope>
</reference>
<dbReference type="InterPro" id="IPR006988">
    <property type="entry name" value="Nab_N"/>
</dbReference>
<feature type="compositionally biased region" description="Low complexity" evidence="1">
    <location>
        <begin position="38"/>
        <end position="51"/>
    </location>
</feature>
<feature type="compositionally biased region" description="Polar residues" evidence="1">
    <location>
        <begin position="52"/>
        <end position="74"/>
    </location>
</feature>
<dbReference type="GO" id="GO:0003712">
    <property type="term" value="F:transcription coregulator activity"/>
    <property type="evidence" value="ECO:0007669"/>
    <property type="project" value="InterPro"/>
</dbReference>
<dbReference type="EMBL" id="BMAV01027197">
    <property type="protein sequence ID" value="GFS57152.1"/>
    <property type="molecule type" value="Genomic_DNA"/>
</dbReference>
<feature type="compositionally biased region" description="Gly residues" evidence="1">
    <location>
        <begin position="22"/>
        <end position="34"/>
    </location>
</feature>
<keyword evidence="4" id="KW-1185">Reference proteome</keyword>
<feature type="compositionally biased region" description="Pro residues" evidence="1">
    <location>
        <begin position="204"/>
        <end position="213"/>
    </location>
</feature>
<feature type="region of interest" description="Disordered" evidence="1">
    <location>
        <begin position="198"/>
        <end position="261"/>
    </location>
</feature>
<sequence>MDQQVREFITTCPVPVTPDSGSGPGPAVGPGHGPSPGPSGLTTPTTVPGSSASSRILSRNANGTTMTSQPTNESELQLYRVLQRANLLSYYDTFICQGGDDVQQLCEAGEEEFLEIMALVGMASKPLHVRRLQKALQEWVNNPDYRACTVEESHRVHAPLHPSESKMNNTNCTLERSTFNSKSNAMFQTPLMPAIVPQSHSPYPVSPGPPVVRPGPLNLSQPSPVASMQPSPPMPVLSNSNSQSSPSPGAKDASSPQPPSALTFQQVSCCYFQSDRLGHLPSYPNRRK</sequence>
<name>A0A8X6JSU9_9ARAC</name>
<comment type="caution">
    <text evidence="3">The sequence shown here is derived from an EMBL/GenBank/DDBJ whole genome shotgun (WGS) entry which is preliminary data.</text>
</comment>
<dbReference type="GO" id="GO:0006355">
    <property type="term" value="P:regulation of DNA-templated transcription"/>
    <property type="evidence" value="ECO:0007669"/>
    <property type="project" value="InterPro"/>
</dbReference>
<accession>A0A8X6JSU9</accession>
<dbReference type="Gene3D" id="1.10.150.50">
    <property type="entry name" value="Transcription Factor, Ets-1"/>
    <property type="match status" value="1"/>
</dbReference>
<dbReference type="Pfam" id="PF04904">
    <property type="entry name" value="SAM_NCD1"/>
    <property type="match status" value="1"/>
</dbReference>
<proteinExistence type="predicted"/>
<feature type="compositionally biased region" description="Polar residues" evidence="1">
    <location>
        <begin position="218"/>
        <end position="229"/>
    </location>
</feature>
<protein>
    <submittedName>
        <fullName evidence="3">NGFI-A-binding protein homolog</fullName>
    </submittedName>
</protein>
<gene>
    <name evidence="3" type="primary">nab</name>
    <name evidence="3" type="ORF">TNIN_183381</name>
</gene>
<dbReference type="Proteomes" id="UP000886998">
    <property type="component" value="Unassembled WGS sequence"/>
</dbReference>
<evidence type="ECO:0000259" key="2">
    <source>
        <dbReference type="Pfam" id="PF04904"/>
    </source>
</evidence>